<sequence>MSEFFSQGGYGFFVWGAYGMVAVLLVAEVLQLRAQRRTIWSRLGRLTRMRDTGGTE</sequence>
<evidence type="ECO:0000256" key="9">
    <source>
        <dbReference type="ARBA" id="ARBA00022748"/>
    </source>
</evidence>
<dbReference type="RefSeq" id="WP_386027085.1">
    <property type="nucleotide sequence ID" value="NZ_JBHUHX010000032.1"/>
</dbReference>
<keyword evidence="7 12" id="KW-0997">Cell inner membrane</keyword>
<comment type="similarity">
    <text evidence="3 12">Belongs to the CcmD/CycX/HelD family.</text>
</comment>
<evidence type="ECO:0000256" key="2">
    <source>
        <dbReference type="ARBA" id="ARBA00004377"/>
    </source>
</evidence>
<keyword evidence="9 12" id="KW-0201">Cytochrome c-type biogenesis</keyword>
<evidence type="ECO:0000256" key="4">
    <source>
        <dbReference type="ARBA" id="ARBA00016461"/>
    </source>
</evidence>
<dbReference type="Pfam" id="PF04995">
    <property type="entry name" value="CcmD"/>
    <property type="match status" value="1"/>
</dbReference>
<evidence type="ECO:0000256" key="1">
    <source>
        <dbReference type="ARBA" id="ARBA00002442"/>
    </source>
</evidence>
<proteinExistence type="inferred from homology"/>
<evidence type="ECO:0000256" key="3">
    <source>
        <dbReference type="ARBA" id="ARBA00008741"/>
    </source>
</evidence>
<keyword evidence="14" id="KW-1185">Reference proteome</keyword>
<dbReference type="Proteomes" id="UP001597337">
    <property type="component" value="Unassembled WGS sequence"/>
</dbReference>
<evidence type="ECO:0000256" key="7">
    <source>
        <dbReference type="ARBA" id="ARBA00022519"/>
    </source>
</evidence>
<feature type="transmembrane region" description="Helical" evidence="12">
    <location>
        <begin position="12"/>
        <end position="32"/>
    </location>
</feature>
<evidence type="ECO:0000256" key="6">
    <source>
        <dbReference type="ARBA" id="ARBA00022475"/>
    </source>
</evidence>
<evidence type="ECO:0000313" key="13">
    <source>
        <dbReference type="EMBL" id="MFD2112625.1"/>
    </source>
</evidence>
<evidence type="ECO:0000256" key="10">
    <source>
        <dbReference type="ARBA" id="ARBA00022989"/>
    </source>
</evidence>
<comment type="function">
    <text evidence="1 12">Required for the export of heme to the periplasm for the biogenesis of c-type cytochromes.</text>
</comment>
<dbReference type="EMBL" id="JBHUHX010000032">
    <property type="protein sequence ID" value="MFD2112625.1"/>
    <property type="molecule type" value="Genomic_DNA"/>
</dbReference>
<comment type="subcellular location">
    <subcellularLocation>
        <location evidence="2 12">Cell inner membrane</location>
        <topology evidence="2 12">Single-pass membrane protein</topology>
    </subcellularLocation>
</comment>
<dbReference type="NCBIfam" id="TIGR03141">
    <property type="entry name" value="cytochro_ccmD"/>
    <property type="match status" value="1"/>
</dbReference>
<evidence type="ECO:0000256" key="8">
    <source>
        <dbReference type="ARBA" id="ARBA00022692"/>
    </source>
</evidence>
<evidence type="ECO:0000313" key="14">
    <source>
        <dbReference type="Proteomes" id="UP001597337"/>
    </source>
</evidence>
<keyword evidence="8 12" id="KW-0812">Transmembrane</keyword>
<gene>
    <name evidence="13" type="primary">ccmD</name>
    <name evidence="13" type="ORF">ACFSJC_12310</name>
</gene>
<protein>
    <recommendedName>
        <fullName evidence="4 12">Heme exporter protein D</fullName>
    </recommendedName>
</protein>
<evidence type="ECO:0000256" key="5">
    <source>
        <dbReference type="ARBA" id="ARBA00022448"/>
    </source>
</evidence>
<keyword evidence="6 12" id="KW-1003">Cell membrane</keyword>
<evidence type="ECO:0000256" key="11">
    <source>
        <dbReference type="ARBA" id="ARBA00023136"/>
    </source>
</evidence>
<name>A0ABW4YA35_9GAMM</name>
<keyword evidence="10 12" id="KW-1133">Transmembrane helix</keyword>
<organism evidence="13 14">
    <name type="scientific">Thiorhodococcus fuscus</name>
    <dbReference type="NCBI Taxonomy" id="527200"/>
    <lineage>
        <taxon>Bacteria</taxon>
        <taxon>Pseudomonadati</taxon>
        <taxon>Pseudomonadota</taxon>
        <taxon>Gammaproteobacteria</taxon>
        <taxon>Chromatiales</taxon>
        <taxon>Chromatiaceae</taxon>
        <taxon>Thiorhodococcus</taxon>
    </lineage>
</organism>
<keyword evidence="5 12" id="KW-0813">Transport</keyword>
<accession>A0ABW4YA35</accession>
<dbReference type="InterPro" id="IPR007078">
    <property type="entry name" value="Haem_export_protD_CcmD"/>
</dbReference>
<reference evidence="14" key="1">
    <citation type="journal article" date="2019" name="Int. J. Syst. Evol. Microbiol.">
        <title>The Global Catalogue of Microorganisms (GCM) 10K type strain sequencing project: providing services to taxonomists for standard genome sequencing and annotation.</title>
        <authorList>
            <consortium name="The Broad Institute Genomics Platform"/>
            <consortium name="The Broad Institute Genome Sequencing Center for Infectious Disease"/>
            <person name="Wu L."/>
            <person name="Ma J."/>
        </authorList>
    </citation>
    <scope>NUCLEOTIDE SEQUENCE [LARGE SCALE GENOMIC DNA]</scope>
    <source>
        <strain evidence="14">KACC 12597</strain>
    </source>
</reference>
<comment type="caution">
    <text evidence="13">The sequence shown here is derived from an EMBL/GenBank/DDBJ whole genome shotgun (WGS) entry which is preliminary data.</text>
</comment>
<evidence type="ECO:0000256" key="12">
    <source>
        <dbReference type="RuleBase" id="RU363101"/>
    </source>
</evidence>
<keyword evidence="11 12" id="KW-0472">Membrane</keyword>